<proteinExistence type="predicted"/>
<feature type="chain" id="PRO_5041173478" evidence="1">
    <location>
        <begin position="21"/>
        <end position="126"/>
    </location>
</feature>
<dbReference type="EMBL" id="VZCW01000302">
    <property type="protein sequence ID" value="MQN13438.1"/>
    <property type="molecule type" value="Genomic_DNA"/>
</dbReference>
<sequence length="126" mass="13679">MFKKILFSFLMLLSAVSLMAKVDSCKGPYMMTQNVSVPSGCSKVIVDSSSSMINGAITLKNESTGEVISMFGSATYVQTWYYVVTSGTYEVVQLGSNYGTRFNNGQKLYVGAKITINGTGYLSFEP</sequence>
<keyword evidence="1" id="KW-0732">Signal</keyword>
<evidence type="ECO:0000256" key="1">
    <source>
        <dbReference type="SAM" id="SignalP"/>
    </source>
</evidence>
<name>A0A5P0WQ93_9BACT</name>
<dbReference type="Proteomes" id="UP000442105">
    <property type="component" value="Unassembled WGS sequence"/>
</dbReference>
<protein>
    <submittedName>
        <fullName evidence="4">Uncharacterized protein</fullName>
    </submittedName>
</protein>
<dbReference type="Proteomes" id="UP000477980">
    <property type="component" value="Unassembled WGS sequence"/>
</dbReference>
<dbReference type="EMBL" id="VZAH01000078">
    <property type="protein sequence ID" value="MQP14355.1"/>
    <property type="molecule type" value="Genomic_DNA"/>
</dbReference>
<evidence type="ECO:0000313" key="5">
    <source>
        <dbReference type="Proteomes" id="UP000405805"/>
    </source>
</evidence>
<evidence type="ECO:0000313" key="4">
    <source>
        <dbReference type="EMBL" id="MQP14355.1"/>
    </source>
</evidence>
<dbReference type="EMBL" id="VZBP01000013">
    <property type="protein sequence ID" value="MQO08330.1"/>
    <property type="molecule type" value="Genomic_DNA"/>
</dbReference>
<reference evidence="5 6" key="1">
    <citation type="submission" date="2019-09" db="EMBL/GenBank/DDBJ databases">
        <title>Distinct polysaccharide growth profiles of human intestinal Prevotella copri isolates.</title>
        <authorList>
            <person name="Fehlner-Peach H."/>
            <person name="Magnabosco C."/>
            <person name="Raghavan V."/>
            <person name="Scher J.U."/>
            <person name="Tett A."/>
            <person name="Cox L.M."/>
            <person name="Gottsegen C."/>
            <person name="Watters A."/>
            <person name="Wiltshire- Gordon J.D."/>
            <person name="Segata N."/>
            <person name="Bonneau R."/>
            <person name="Littman D.R."/>
        </authorList>
    </citation>
    <scope>NUCLEOTIDE SEQUENCE [LARGE SCALE GENOMIC DNA]</scope>
    <source>
        <strain evidence="3">IA624</strain>
        <strain evidence="5">iA624</strain>
        <strain evidence="7">iAA917</strain>
        <strain evidence="4">IAA917</strain>
        <strain evidence="6">iAQ1179</strain>
        <strain evidence="2">IAQ1179</strain>
    </source>
</reference>
<evidence type="ECO:0000313" key="3">
    <source>
        <dbReference type="EMBL" id="MQO08330.1"/>
    </source>
</evidence>
<organism evidence="4 7">
    <name type="scientific">Segatella copri</name>
    <dbReference type="NCBI Taxonomy" id="165179"/>
    <lineage>
        <taxon>Bacteria</taxon>
        <taxon>Pseudomonadati</taxon>
        <taxon>Bacteroidota</taxon>
        <taxon>Bacteroidia</taxon>
        <taxon>Bacteroidales</taxon>
        <taxon>Prevotellaceae</taxon>
        <taxon>Segatella</taxon>
    </lineage>
</organism>
<dbReference type="AlphaFoldDB" id="A0A5P0WQ93"/>
<dbReference type="Proteomes" id="UP000405805">
    <property type="component" value="Unassembled WGS sequence"/>
</dbReference>
<evidence type="ECO:0000313" key="7">
    <source>
        <dbReference type="Proteomes" id="UP000477980"/>
    </source>
</evidence>
<evidence type="ECO:0000313" key="6">
    <source>
        <dbReference type="Proteomes" id="UP000442105"/>
    </source>
</evidence>
<dbReference type="RefSeq" id="WP_153090777.1">
    <property type="nucleotide sequence ID" value="NZ_VZAH01000078.1"/>
</dbReference>
<dbReference type="OrthoDB" id="10004809at2"/>
<evidence type="ECO:0000313" key="2">
    <source>
        <dbReference type="EMBL" id="MQN13438.1"/>
    </source>
</evidence>
<gene>
    <name evidence="4" type="ORF">F7D25_08015</name>
    <name evidence="3" type="ORF">F7D57_01045</name>
    <name evidence="2" type="ORF">F7D95_11645</name>
</gene>
<comment type="caution">
    <text evidence="4">The sequence shown here is derived from an EMBL/GenBank/DDBJ whole genome shotgun (WGS) entry which is preliminary data.</text>
</comment>
<accession>A0A5P0WQ93</accession>
<feature type="signal peptide" evidence="1">
    <location>
        <begin position="1"/>
        <end position="20"/>
    </location>
</feature>